<sequence length="283" mass="30482">MNLVAGALVTAGLVASPAMAQDVPAINQGNVSLEIGADVASEYIFRGVTKQNKGFIFQPYATVGVAMPEFAGIESEVYFGTWNSFHDRGQKWFQADFFIGAAAEVYEGLVIDAAYVTRRDPAADASLTSEVNIGVSYDESELTEPYGMPALNPFALVAIETQGGLYGANRGVFLELGVEPSFELTPEESDYPITLSVPTTVGVNVHRYHQVEGNADHAFSYFNVGARVGMPLRFIPREYGQWSASAGVHAQWSGRNVRALNQMGGFGGDVFNTYGTIGVSMTY</sequence>
<organism evidence="2 3">
    <name type="scientific">Natronomicrosphaera hydrolytica</name>
    <dbReference type="NCBI Taxonomy" id="3242702"/>
    <lineage>
        <taxon>Bacteria</taxon>
        <taxon>Pseudomonadati</taxon>
        <taxon>Planctomycetota</taxon>
        <taxon>Phycisphaerae</taxon>
        <taxon>Phycisphaerales</taxon>
        <taxon>Phycisphaeraceae</taxon>
        <taxon>Natronomicrosphaera</taxon>
    </lineage>
</organism>
<feature type="signal peptide" evidence="1">
    <location>
        <begin position="1"/>
        <end position="20"/>
    </location>
</feature>
<protein>
    <submittedName>
        <fullName evidence="2">Uncharacterized protein</fullName>
    </submittedName>
</protein>
<gene>
    <name evidence="2" type="ORF">ACERK3_10350</name>
</gene>
<accession>A0ABV4U517</accession>
<evidence type="ECO:0000256" key="1">
    <source>
        <dbReference type="SAM" id="SignalP"/>
    </source>
</evidence>
<keyword evidence="3" id="KW-1185">Reference proteome</keyword>
<name>A0ABV4U517_9BACT</name>
<dbReference type="Proteomes" id="UP001575105">
    <property type="component" value="Unassembled WGS sequence"/>
</dbReference>
<evidence type="ECO:0000313" key="2">
    <source>
        <dbReference type="EMBL" id="MFA9478697.1"/>
    </source>
</evidence>
<proteinExistence type="predicted"/>
<keyword evidence="1" id="KW-0732">Signal</keyword>
<evidence type="ECO:0000313" key="3">
    <source>
        <dbReference type="Proteomes" id="UP001575105"/>
    </source>
</evidence>
<reference evidence="2 3" key="1">
    <citation type="submission" date="2024-08" db="EMBL/GenBank/DDBJ databases">
        <title>Whole-genome sequencing of halo(alkali)philic microorganisms from hypersaline lakes.</title>
        <authorList>
            <person name="Sorokin D.Y."/>
            <person name="Merkel A.Y."/>
            <person name="Messina E."/>
            <person name="Yakimov M."/>
        </authorList>
    </citation>
    <scope>NUCLEOTIDE SEQUENCE [LARGE SCALE GENOMIC DNA]</scope>
    <source>
        <strain evidence="2 3">AB-hyl4</strain>
    </source>
</reference>
<feature type="chain" id="PRO_5046987440" evidence="1">
    <location>
        <begin position="21"/>
        <end position="283"/>
    </location>
</feature>
<dbReference type="EMBL" id="JBGUBD010000005">
    <property type="protein sequence ID" value="MFA9478697.1"/>
    <property type="molecule type" value="Genomic_DNA"/>
</dbReference>
<dbReference type="RefSeq" id="WP_425345623.1">
    <property type="nucleotide sequence ID" value="NZ_JBGUBD010000005.1"/>
</dbReference>
<comment type="caution">
    <text evidence="2">The sequence shown here is derived from an EMBL/GenBank/DDBJ whole genome shotgun (WGS) entry which is preliminary data.</text>
</comment>